<dbReference type="PANTHER" id="PTHR34688">
    <property type="entry name" value="CYTOCHROME C6, CHLOROPLASTIC"/>
    <property type="match status" value="1"/>
</dbReference>
<reference evidence="11" key="1">
    <citation type="journal article" date="2017" name="J. Phycol.">
        <title>Analysis of chloroplast genomes and a supermatrix inform reclassification of the Rhodomelaceae (Rhodophyta).</title>
        <authorList>
            <person name="Diaz-Tapia P."/>
            <person name="Maggs C.A."/>
            <person name="West J.A."/>
            <person name="Verbruggen H."/>
        </authorList>
    </citation>
    <scope>NUCLEOTIDE SEQUENCE</scope>
    <source>
        <strain evidence="11">PD852</strain>
    </source>
</reference>
<organism evidence="11">
    <name type="scientific">Herposiphonia versicolor</name>
    <dbReference type="NCBI Taxonomy" id="2007163"/>
    <lineage>
        <taxon>Eukaryota</taxon>
        <taxon>Rhodophyta</taxon>
        <taxon>Florideophyceae</taxon>
        <taxon>Rhodymeniophycidae</taxon>
        <taxon>Ceramiales</taxon>
        <taxon>Rhodomelaceae</taxon>
        <taxon>Herposiphonieae</taxon>
        <taxon>Herposiphonia</taxon>
    </lineage>
</organism>
<evidence type="ECO:0000256" key="9">
    <source>
        <dbReference type="SAM" id="SignalP"/>
    </source>
</evidence>
<accession>A0A1Z1MG09</accession>
<evidence type="ECO:0000256" key="1">
    <source>
        <dbReference type="ARBA" id="ARBA00009650"/>
    </source>
</evidence>
<comment type="similarity">
    <text evidence="1">Belongs to the cytochrome c family. PetJ subfamily.</text>
</comment>
<keyword evidence="5" id="KW-0249">Electron transport</keyword>
<dbReference type="EMBL" id="MF101434">
    <property type="protein sequence ID" value="ARW64684.1"/>
    <property type="molecule type" value="Genomic_DNA"/>
</dbReference>
<keyword evidence="11" id="KW-0150">Chloroplast</keyword>
<evidence type="ECO:0000256" key="8">
    <source>
        <dbReference type="PROSITE-ProRule" id="PRU00433"/>
    </source>
</evidence>
<feature type="domain" description="Cytochrome c" evidence="10">
    <location>
        <begin position="27"/>
        <end position="106"/>
    </location>
</feature>
<dbReference type="InterPro" id="IPR036909">
    <property type="entry name" value="Cyt_c-like_dom_sf"/>
</dbReference>
<evidence type="ECO:0000256" key="7">
    <source>
        <dbReference type="ARBA" id="ARBA00023078"/>
    </source>
</evidence>
<feature type="chain" id="PRO_5013006574" evidence="9">
    <location>
        <begin position="25"/>
        <end position="111"/>
    </location>
</feature>
<keyword evidence="9" id="KW-0732">Signal</keyword>
<dbReference type="RefSeq" id="YP_009395704.1">
    <property type="nucleotide sequence ID" value="NC_035279.1"/>
</dbReference>
<keyword evidence="2" id="KW-0813">Transport</keyword>
<evidence type="ECO:0000259" key="10">
    <source>
        <dbReference type="PROSITE" id="PS51007"/>
    </source>
</evidence>
<dbReference type="PROSITE" id="PS51007">
    <property type="entry name" value="CYTC"/>
    <property type="match status" value="1"/>
</dbReference>
<sequence>MRFLLSIVFSVFILLSISTGIVLSQPMDLDAGSQVFSQNCSACHAGGNNSVNPAKTLKIDDLSKYGKDSIEKIVYQVRNGAGAMPAFDDLSDEEVFNVAKFVLSQSRSDSW</sequence>
<keyword evidence="6 8" id="KW-0408">Iron</keyword>
<evidence type="ECO:0000256" key="3">
    <source>
        <dbReference type="ARBA" id="ARBA00022617"/>
    </source>
</evidence>
<dbReference type="InterPro" id="IPR023655">
    <property type="entry name" value="Cyt_C6"/>
</dbReference>
<evidence type="ECO:0000313" key="11">
    <source>
        <dbReference type="EMBL" id="ARW64684.1"/>
    </source>
</evidence>
<evidence type="ECO:0000256" key="4">
    <source>
        <dbReference type="ARBA" id="ARBA00022723"/>
    </source>
</evidence>
<keyword evidence="3 8" id="KW-0349">Heme</keyword>
<dbReference type="GO" id="GO:0009055">
    <property type="term" value="F:electron transfer activity"/>
    <property type="evidence" value="ECO:0007669"/>
    <property type="project" value="InterPro"/>
</dbReference>
<dbReference type="GO" id="GO:0005506">
    <property type="term" value="F:iron ion binding"/>
    <property type="evidence" value="ECO:0007669"/>
    <property type="project" value="InterPro"/>
</dbReference>
<geneLocation type="chloroplast" evidence="11"/>
<proteinExistence type="inferred from homology"/>
<dbReference type="Pfam" id="PF13442">
    <property type="entry name" value="Cytochrome_CBB3"/>
    <property type="match status" value="1"/>
</dbReference>
<keyword evidence="11" id="KW-0934">Plastid</keyword>
<keyword evidence="7" id="KW-0793">Thylakoid</keyword>
<feature type="signal peptide" evidence="9">
    <location>
        <begin position="1"/>
        <end position="24"/>
    </location>
</feature>
<protein>
    <submittedName>
        <fullName evidence="11">Cytochrome c553</fullName>
    </submittedName>
</protein>
<dbReference type="GO" id="GO:0020037">
    <property type="term" value="F:heme binding"/>
    <property type="evidence" value="ECO:0007669"/>
    <property type="project" value="InterPro"/>
</dbReference>
<dbReference type="PANTHER" id="PTHR34688:SF2">
    <property type="entry name" value="CYTOCHROME C6, CHLOROPLASTIC"/>
    <property type="match status" value="1"/>
</dbReference>
<dbReference type="AlphaFoldDB" id="A0A1Z1MG09"/>
<evidence type="ECO:0000256" key="6">
    <source>
        <dbReference type="ARBA" id="ARBA00023004"/>
    </source>
</evidence>
<dbReference type="GeneID" id="33357777"/>
<keyword evidence="4 8" id="KW-0479">Metal-binding</keyword>
<gene>
    <name evidence="11" type="primary">petJ</name>
</gene>
<dbReference type="SUPFAM" id="SSF46626">
    <property type="entry name" value="Cytochrome c"/>
    <property type="match status" value="1"/>
</dbReference>
<evidence type="ECO:0000256" key="2">
    <source>
        <dbReference type="ARBA" id="ARBA00022448"/>
    </source>
</evidence>
<evidence type="ECO:0000256" key="5">
    <source>
        <dbReference type="ARBA" id="ARBA00022982"/>
    </source>
</evidence>
<name>A0A1Z1MG09_9FLOR</name>
<dbReference type="Gene3D" id="1.10.760.10">
    <property type="entry name" value="Cytochrome c-like domain"/>
    <property type="match status" value="1"/>
</dbReference>
<dbReference type="InterPro" id="IPR009056">
    <property type="entry name" value="Cyt_c-like_dom"/>
</dbReference>